<dbReference type="Pfam" id="PF04892">
    <property type="entry name" value="VanZ"/>
    <property type="match status" value="1"/>
</dbReference>
<keyword evidence="1" id="KW-0472">Membrane</keyword>
<accession>A0A8S0Y6T1</accession>
<keyword evidence="1" id="KW-0812">Transmembrane</keyword>
<evidence type="ECO:0000256" key="1">
    <source>
        <dbReference type="SAM" id="Phobius"/>
    </source>
</evidence>
<reference evidence="3 4" key="1">
    <citation type="submission" date="2020-02" db="EMBL/GenBank/DDBJ databases">
        <authorList>
            <person name="Hogendoorn C."/>
        </authorList>
    </citation>
    <scope>NUCLEOTIDE SEQUENCE [LARGE SCALE GENOMIC DNA]</scope>
    <source>
        <strain evidence="3">METHB21</strain>
    </source>
</reference>
<dbReference type="AlphaFoldDB" id="A0A8S0Y6T1"/>
<dbReference type="InterPro" id="IPR006976">
    <property type="entry name" value="VanZ-like"/>
</dbReference>
<organism evidence="3 4">
    <name type="scientific">Candidatus Methylobacter favarea</name>
    <dbReference type="NCBI Taxonomy" id="2707345"/>
    <lineage>
        <taxon>Bacteria</taxon>
        <taxon>Pseudomonadati</taxon>
        <taxon>Pseudomonadota</taxon>
        <taxon>Gammaproteobacteria</taxon>
        <taxon>Methylococcales</taxon>
        <taxon>Methylococcaceae</taxon>
        <taxon>Methylobacter</taxon>
    </lineage>
</organism>
<evidence type="ECO:0000313" key="4">
    <source>
        <dbReference type="Proteomes" id="UP000494216"/>
    </source>
</evidence>
<keyword evidence="4" id="KW-1185">Reference proteome</keyword>
<feature type="transmembrane region" description="Helical" evidence="1">
    <location>
        <begin position="53"/>
        <end position="73"/>
    </location>
</feature>
<feature type="domain" description="VanZ-like" evidence="2">
    <location>
        <begin position="33"/>
        <end position="132"/>
    </location>
</feature>
<evidence type="ECO:0000259" key="2">
    <source>
        <dbReference type="Pfam" id="PF04892"/>
    </source>
</evidence>
<dbReference type="RefSeq" id="WP_174626907.1">
    <property type="nucleotide sequence ID" value="NZ_CADCXN010000091.1"/>
</dbReference>
<proteinExistence type="predicted"/>
<dbReference type="Proteomes" id="UP000494216">
    <property type="component" value="Unassembled WGS sequence"/>
</dbReference>
<feature type="transmembrane region" description="Helical" evidence="1">
    <location>
        <begin position="12"/>
        <end position="33"/>
    </location>
</feature>
<gene>
    <name evidence="3" type="ORF">METHB2_60001</name>
</gene>
<dbReference type="NCBIfam" id="NF037970">
    <property type="entry name" value="vanZ_1"/>
    <property type="match status" value="1"/>
</dbReference>
<evidence type="ECO:0000313" key="3">
    <source>
        <dbReference type="EMBL" id="CAA9892109.1"/>
    </source>
</evidence>
<feature type="transmembrane region" description="Helical" evidence="1">
    <location>
        <begin position="80"/>
        <end position="97"/>
    </location>
</feature>
<comment type="caution">
    <text evidence="3">The sequence shown here is derived from an EMBL/GenBank/DDBJ whole genome shotgun (WGS) entry which is preliminary data.</text>
</comment>
<keyword evidence="1" id="KW-1133">Transmembrane helix</keyword>
<dbReference type="EMBL" id="CADCXN010000091">
    <property type="protein sequence ID" value="CAA9892109.1"/>
    <property type="molecule type" value="Genomic_DNA"/>
</dbReference>
<name>A0A8S0Y6T1_9GAMM</name>
<protein>
    <submittedName>
        <fullName evidence="3">VanZ like family protein (Modular protein)</fullName>
    </submittedName>
</protein>
<sequence length="143" mass="16613">MQKTYAIHYHNLRASIIWPLLYMAGIFCLSSIPDDQGIANHTLNPLTWISPNLQNFLHIPFYAVLAWLWLWSLRNWFAKFSYTLILTLILTVGYGFLDEWHQTFVPGRFGSLTDAGFNFIGAIIGVSVYRLMFTKQVDFYGRL</sequence>
<feature type="transmembrane region" description="Helical" evidence="1">
    <location>
        <begin position="117"/>
        <end position="133"/>
    </location>
</feature>